<evidence type="ECO:0000313" key="1">
    <source>
        <dbReference type="EMBL" id="DAE12287.1"/>
    </source>
</evidence>
<reference evidence="1" key="1">
    <citation type="journal article" date="2021" name="Proc. Natl. Acad. Sci. U.S.A.">
        <title>A Catalog of Tens of Thousands of Viruses from Human Metagenomes Reveals Hidden Associations with Chronic Diseases.</title>
        <authorList>
            <person name="Tisza M.J."/>
            <person name="Buck C.B."/>
        </authorList>
    </citation>
    <scope>NUCLEOTIDE SEQUENCE</scope>
    <source>
        <strain evidence="1">CtMgg26</strain>
    </source>
</reference>
<name>A0A8S5PZ10_9CAUD</name>
<organism evidence="1">
    <name type="scientific">Siphoviridae sp. ctMgg26</name>
    <dbReference type="NCBI Taxonomy" id="2825462"/>
    <lineage>
        <taxon>Viruses</taxon>
        <taxon>Duplodnaviria</taxon>
        <taxon>Heunggongvirae</taxon>
        <taxon>Uroviricota</taxon>
        <taxon>Caudoviricetes</taxon>
    </lineage>
</organism>
<proteinExistence type="predicted"/>
<protein>
    <submittedName>
        <fullName evidence="1">Uncharacterized protein</fullName>
    </submittedName>
</protein>
<sequence length="50" mass="5528">MDVREHGEIISAINAILNNKGIAEVKQEKNGLSVVEIRRTLKTSKPNKGK</sequence>
<accession>A0A8S5PZ10</accession>
<dbReference type="EMBL" id="BK015546">
    <property type="protein sequence ID" value="DAE12287.1"/>
    <property type="molecule type" value="Genomic_DNA"/>
</dbReference>